<evidence type="ECO:0000313" key="2">
    <source>
        <dbReference type="EMBL" id="MDQ2103508.1"/>
    </source>
</evidence>
<proteinExistence type="predicted"/>
<evidence type="ECO:0000313" key="3">
    <source>
        <dbReference type="Proteomes" id="UP001227317"/>
    </source>
</evidence>
<sequence length="78" mass="8256">MLTVRDLAATVDFYTRVLGMAGISFGHGRTPPPAVQAHRCAESVAVEEGPIARTGATGPITSLYVRDPDGNPIEISNY</sequence>
<keyword evidence="3" id="KW-1185">Reference proteome</keyword>
<dbReference type="EMBL" id="JAUJFI010000050">
    <property type="protein sequence ID" value="MDQ2103508.1"/>
    <property type="molecule type" value="Genomic_DNA"/>
</dbReference>
<dbReference type="InterPro" id="IPR004360">
    <property type="entry name" value="Glyas_Fos-R_dOase_dom"/>
</dbReference>
<dbReference type="InterPro" id="IPR029068">
    <property type="entry name" value="Glyas_Bleomycin-R_OHBP_Dase"/>
</dbReference>
<reference evidence="2 3" key="1">
    <citation type="submission" date="2023-06" db="EMBL/GenBank/DDBJ databases">
        <title>Azospirillum isscasensis sp.nov, a bacterium isolated from rhizosphere soil of rice.</title>
        <authorList>
            <person name="Wang H."/>
        </authorList>
    </citation>
    <scope>NUCLEOTIDE SEQUENCE [LARGE SCALE GENOMIC DNA]</scope>
    <source>
        <strain evidence="2 3">C340-1</strain>
    </source>
</reference>
<gene>
    <name evidence="2" type="ORF">QSG27_12480</name>
</gene>
<protein>
    <recommendedName>
        <fullName evidence="1">Glyoxalase/fosfomycin resistance/dioxygenase domain-containing protein</fullName>
    </recommendedName>
</protein>
<comment type="caution">
    <text evidence="2">The sequence shown here is derived from an EMBL/GenBank/DDBJ whole genome shotgun (WGS) entry which is preliminary data.</text>
</comment>
<dbReference type="Pfam" id="PF00903">
    <property type="entry name" value="Glyoxalase"/>
    <property type="match status" value="1"/>
</dbReference>
<dbReference type="RefSeq" id="WP_306706555.1">
    <property type="nucleotide sequence ID" value="NZ_JAUJFI010000050.1"/>
</dbReference>
<dbReference type="SUPFAM" id="SSF54593">
    <property type="entry name" value="Glyoxalase/Bleomycin resistance protein/Dihydroxybiphenyl dioxygenase"/>
    <property type="match status" value="1"/>
</dbReference>
<accession>A0ABU0WHK2</accession>
<organism evidence="2 3">
    <name type="scientific">Azospirillum isscasi</name>
    <dbReference type="NCBI Taxonomy" id="3053926"/>
    <lineage>
        <taxon>Bacteria</taxon>
        <taxon>Pseudomonadati</taxon>
        <taxon>Pseudomonadota</taxon>
        <taxon>Alphaproteobacteria</taxon>
        <taxon>Rhodospirillales</taxon>
        <taxon>Azospirillaceae</taxon>
        <taxon>Azospirillum</taxon>
    </lineage>
</organism>
<dbReference type="Gene3D" id="3.10.180.10">
    <property type="entry name" value="2,3-Dihydroxybiphenyl 1,2-Dioxygenase, domain 1"/>
    <property type="match status" value="2"/>
</dbReference>
<feature type="domain" description="Glyoxalase/fosfomycin resistance/dioxygenase" evidence="1">
    <location>
        <begin position="1"/>
        <end position="21"/>
    </location>
</feature>
<name>A0ABU0WHK2_9PROT</name>
<evidence type="ECO:0000259" key="1">
    <source>
        <dbReference type="Pfam" id="PF00903"/>
    </source>
</evidence>
<dbReference type="Proteomes" id="UP001227317">
    <property type="component" value="Unassembled WGS sequence"/>
</dbReference>